<dbReference type="InterPro" id="IPR018066">
    <property type="entry name" value="Tubby_C_CS"/>
</dbReference>
<dbReference type="PRINTS" id="PR01573">
    <property type="entry name" value="SUPERTUBBY"/>
</dbReference>
<evidence type="ECO:0000256" key="1">
    <source>
        <dbReference type="ARBA" id="ARBA00004496"/>
    </source>
</evidence>
<evidence type="ECO:0000256" key="2">
    <source>
        <dbReference type="ARBA" id="ARBA00007129"/>
    </source>
</evidence>
<protein>
    <recommendedName>
        <fullName evidence="4">Tubby C-terminal domain-containing protein</fullName>
    </recommendedName>
</protein>
<dbReference type="PANTHER" id="PTHR16517">
    <property type="entry name" value="TUBBY-RELATED"/>
    <property type="match status" value="1"/>
</dbReference>
<comment type="similarity">
    <text evidence="2">Belongs to the TUB family.</text>
</comment>
<dbReference type="InterPro" id="IPR025659">
    <property type="entry name" value="Tubby-like_C"/>
</dbReference>
<dbReference type="AlphaFoldDB" id="A0A7S3YIB9"/>
<gene>
    <name evidence="5" type="ORF">HAKA00212_LOCUS25847</name>
</gene>
<sequence length="246" mass="27997">MACPRGAGPCGGAGAEMVRCAVVRDRTGARRLYPQYRMYFQDTDTLALVAQKQSKNRTSNYHIFDMMRAGFGNHLSKKNGNYLGKLRSNSKKTENVIFTNDHEKEELGAITFEKTGFMDQVKEGSQPRKLKIILPQLDPDGIPLPNKPERGRPETSLLSRVKIGQTGRMFYFESKDPVFEKGNYRLNFHGRVTVASVKNFQLVSPDDIDYVVCQFGKVDEDRFHLDYRAPFNAFQAFAVTLCQFNF</sequence>
<dbReference type="GO" id="GO:0005737">
    <property type="term" value="C:cytoplasm"/>
    <property type="evidence" value="ECO:0007669"/>
    <property type="project" value="UniProtKB-SubCell"/>
</dbReference>
<dbReference type="PANTHER" id="PTHR16517:SF7">
    <property type="entry name" value="PROTEIN KING TUBBY"/>
    <property type="match status" value="1"/>
</dbReference>
<proteinExistence type="inferred from homology"/>
<dbReference type="EMBL" id="HBIU01059687">
    <property type="protein sequence ID" value="CAE0652576.1"/>
    <property type="molecule type" value="Transcribed_RNA"/>
</dbReference>
<name>A0A7S3YIB9_HETAK</name>
<evidence type="ECO:0000259" key="4">
    <source>
        <dbReference type="Pfam" id="PF01167"/>
    </source>
</evidence>
<dbReference type="Gene3D" id="3.20.90.10">
    <property type="entry name" value="Tubby Protein, Chain A"/>
    <property type="match status" value="1"/>
</dbReference>
<dbReference type="InterPro" id="IPR000007">
    <property type="entry name" value="Tubby_C"/>
</dbReference>
<organism evidence="5">
    <name type="scientific">Heterosigma akashiwo</name>
    <name type="common">Chromophytic alga</name>
    <name type="synonym">Heterosigma carterae</name>
    <dbReference type="NCBI Taxonomy" id="2829"/>
    <lineage>
        <taxon>Eukaryota</taxon>
        <taxon>Sar</taxon>
        <taxon>Stramenopiles</taxon>
        <taxon>Ochrophyta</taxon>
        <taxon>Raphidophyceae</taxon>
        <taxon>Chattonellales</taxon>
        <taxon>Chattonellaceae</taxon>
        <taxon>Heterosigma</taxon>
    </lineage>
</organism>
<dbReference type="Pfam" id="PF01167">
    <property type="entry name" value="Tub"/>
    <property type="match status" value="1"/>
</dbReference>
<keyword evidence="3" id="KW-0963">Cytoplasm</keyword>
<comment type="subcellular location">
    <subcellularLocation>
        <location evidence="1">Cytoplasm</location>
    </subcellularLocation>
</comment>
<evidence type="ECO:0000313" key="5">
    <source>
        <dbReference type="EMBL" id="CAE0652576.1"/>
    </source>
</evidence>
<evidence type="ECO:0000256" key="3">
    <source>
        <dbReference type="ARBA" id="ARBA00022490"/>
    </source>
</evidence>
<accession>A0A7S3YIB9</accession>
<feature type="domain" description="Tubby C-terminal" evidence="4">
    <location>
        <begin position="15"/>
        <end position="245"/>
    </location>
</feature>
<dbReference type="PROSITE" id="PS01200">
    <property type="entry name" value="TUB_1"/>
    <property type="match status" value="1"/>
</dbReference>
<reference evidence="5" key="1">
    <citation type="submission" date="2021-01" db="EMBL/GenBank/DDBJ databases">
        <authorList>
            <person name="Corre E."/>
            <person name="Pelletier E."/>
            <person name="Niang G."/>
            <person name="Scheremetjew M."/>
            <person name="Finn R."/>
            <person name="Kale V."/>
            <person name="Holt S."/>
            <person name="Cochrane G."/>
            <person name="Meng A."/>
            <person name="Brown T."/>
            <person name="Cohen L."/>
        </authorList>
    </citation>
    <scope>NUCLEOTIDE SEQUENCE</scope>
    <source>
        <strain evidence="5">CCMP3107</strain>
    </source>
</reference>
<dbReference type="SUPFAM" id="SSF54518">
    <property type="entry name" value="Tubby C-terminal domain-like"/>
    <property type="match status" value="1"/>
</dbReference>